<organism evidence="2 3">
    <name type="scientific">Glossina hytrovirus (isolate Glossina pallidipes/Ethiopia/Seibersdorf/-)</name>
    <name type="common">GHV</name>
    <dbReference type="NCBI Taxonomy" id="379529"/>
    <lineage>
        <taxon>Viruses</taxon>
        <taxon>Viruses incertae sedis</taxon>
        <taxon>Naldaviricetes</taxon>
        <taxon>Lefavirales</taxon>
        <taxon>Hytrosaviridae</taxon>
        <taxon>Glossinavirus</taxon>
        <taxon>Glossinavirus glopallidipedis</taxon>
    </lineage>
</organism>
<sequence length="54" mass="6623">MRNLSKQIVQLKRKIKKLKNIMIDMERRVQALEDIYVHYFTENGILPQQQQEHQ</sequence>
<dbReference type="RefSeq" id="YP_001687084.1">
    <property type="nucleotide sequence ID" value="NC_010356.1"/>
</dbReference>
<accession>A0A0Y0KBP2</accession>
<evidence type="ECO:0000256" key="1">
    <source>
        <dbReference type="SAM" id="Coils"/>
    </source>
</evidence>
<dbReference type="Proteomes" id="UP000282469">
    <property type="component" value="Segment"/>
</dbReference>
<proteinExistence type="predicted"/>
<dbReference type="EMBL" id="KU050077">
    <property type="protein sequence ID" value="AMB48756.1"/>
    <property type="molecule type" value="Genomic_DNA"/>
</dbReference>
<organismHost>
    <name type="scientific">Glossina</name>
    <name type="common">tsetse flies</name>
    <dbReference type="NCBI Taxonomy" id="7393"/>
</organismHost>
<name>A0A0Y0KBP2_GHVS</name>
<gene>
    <name evidence="2" type="ORF">GpSGHVEth152</name>
</gene>
<dbReference type="KEGG" id="vg:5950841"/>
<feature type="coiled-coil region" evidence="1">
    <location>
        <begin position="1"/>
        <end position="35"/>
    </location>
</feature>
<evidence type="ECO:0000313" key="2">
    <source>
        <dbReference type="EMBL" id="AMB48756.1"/>
    </source>
</evidence>
<evidence type="ECO:0000313" key="3">
    <source>
        <dbReference type="Proteomes" id="UP000282469"/>
    </source>
</evidence>
<keyword evidence="1" id="KW-0175">Coiled coil</keyword>
<reference evidence="2 3" key="1">
    <citation type="journal article" date="2016" name="J. Gen. Virol.">
        <title>Comprehensive annotation of Glossina pallidipes salivary gland hypertrophy virus from Ethiopian tsetse flies: a proteogenomics approach.</title>
        <authorList>
            <person name="Abd-Alla A.M."/>
            <person name="Kariithi H.M."/>
            <person name="Cousserans F."/>
            <person name="Parker N.J."/>
            <person name="Ince I.A."/>
            <person name="Scully E.D."/>
            <person name="Boeren S."/>
            <person name="Geib S.M."/>
            <person name="Mekonnen S."/>
            <person name="Vlak J.M."/>
            <person name="Parker A.G."/>
            <person name="Vreysen M.J."/>
            <person name="Bergoin M."/>
        </authorList>
    </citation>
    <scope>NUCLEOTIDE SEQUENCE [LARGE SCALE GENOMIC DNA]</scope>
    <source>
        <strain evidence="2 3">Ethiopian</strain>
    </source>
</reference>
<protein>
    <submittedName>
        <fullName evidence="2">Uncharacterized protein</fullName>
    </submittedName>
</protein>